<accession>A0A2N5GQ86</accession>
<comment type="caution">
    <text evidence="1">The sequence shown here is derived from an EMBL/GenBank/DDBJ whole genome shotgun (WGS) entry which is preliminary data.</text>
</comment>
<dbReference type="AlphaFoldDB" id="A0A2N5GQ86"/>
<organism evidence="1 3">
    <name type="scientific">Bacillus canaveralius</name>
    <dbReference type="NCBI Taxonomy" id="1403243"/>
    <lineage>
        <taxon>Bacteria</taxon>
        <taxon>Bacillati</taxon>
        <taxon>Bacillota</taxon>
        <taxon>Bacilli</taxon>
        <taxon>Bacillales</taxon>
        <taxon>Bacillaceae</taxon>
        <taxon>Bacillus</taxon>
    </lineage>
</organism>
<proteinExistence type="predicted"/>
<sequence length="154" mass="17862">MKKFSYIKEWDSWQEEFDFSFPVQVRFSETDMFGHLNNTVPFVYFEQARIEFFKSKGFMQEWVKTGNETIPVVADLQCDFLNQVFFDEQIDIFVKADSIGNSSVDLHYMGKKKNGEVCFVGRGTMVQISRKTGKGVPWSEEARVLLGSPQKIQS</sequence>
<dbReference type="CDD" id="cd00586">
    <property type="entry name" value="4HBT"/>
    <property type="match status" value="1"/>
</dbReference>
<dbReference type="EMBL" id="PGVD01000054">
    <property type="protein sequence ID" value="PLR93294.1"/>
    <property type="molecule type" value="Genomic_DNA"/>
</dbReference>
<gene>
    <name evidence="1" type="ORF">CU635_05265</name>
    <name evidence="2" type="ORF">CVD25_17675</name>
</gene>
<dbReference type="InterPro" id="IPR050563">
    <property type="entry name" value="4-hydroxybenzoyl-CoA_TE"/>
</dbReference>
<reference evidence="1 3" key="1">
    <citation type="submission" date="2017-11" db="EMBL/GenBank/DDBJ databases">
        <title>Comparitive Functional Genomics of Dry Heat Resistant strains isolated from the Viking Spacecraft.</title>
        <authorList>
            <person name="Seuylemezian A."/>
            <person name="Cooper K."/>
            <person name="Vaishampayan P."/>
        </authorList>
    </citation>
    <scope>NUCLEOTIDE SEQUENCE [LARGE SCALE GENOMIC DNA]</scope>
    <source>
        <strain evidence="1 3">M4.6</strain>
    </source>
</reference>
<dbReference type="Gene3D" id="3.10.129.10">
    <property type="entry name" value="Hotdog Thioesterase"/>
    <property type="match status" value="1"/>
</dbReference>
<dbReference type="Pfam" id="PF13279">
    <property type="entry name" value="4HBT_2"/>
    <property type="match status" value="1"/>
</dbReference>
<dbReference type="PANTHER" id="PTHR31793">
    <property type="entry name" value="4-HYDROXYBENZOYL-COA THIOESTERASE FAMILY MEMBER"/>
    <property type="match status" value="1"/>
</dbReference>
<protein>
    <submittedName>
        <fullName evidence="1">Uncharacterized protein</fullName>
    </submittedName>
</protein>
<dbReference type="PANTHER" id="PTHR31793:SF24">
    <property type="entry name" value="LONG-CHAIN ACYL-COA THIOESTERASE FADM"/>
    <property type="match status" value="1"/>
</dbReference>
<keyword evidence="4" id="KW-1185">Reference proteome</keyword>
<evidence type="ECO:0000313" key="1">
    <source>
        <dbReference type="EMBL" id="PLR85033.1"/>
    </source>
</evidence>
<reference evidence="2 4" key="2">
    <citation type="submission" date="2017-12" db="EMBL/GenBank/DDBJ databases">
        <title>Comparative Functional Genomics of Dry Heat Resistant strains isolated from the Viking Spacecraft.</title>
        <authorList>
            <person name="Seuylemezian A."/>
            <person name="Cooper K."/>
            <person name="Vaishampayan P."/>
        </authorList>
    </citation>
    <scope>NUCLEOTIDE SEQUENCE [LARGE SCALE GENOMIC DNA]</scope>
    <source>
        <strain evidence="2 4">ATCC 29669</strain>
    </source>
</reference>
<dbReference type="OrthoDB" id="9799036at2"/>
<dbReference type="GO" id="GO:0047617">
    <property type="term" value="F:fatty acyl-CoA hydrolase activity"/>
    <property type="evidence" value="ECO:0007669"/>
    <property type="project" value="TreeGrafter"/>
</dbReference>
<dbReference type="InterPro" id="IPR029069">
    <property type="entry name" value="HotDog_dom_sf"/>
</dbReference>
<dbReference type="Proteomes" id="UP000234951">
    <property type="component" value="Unassembled WGS sequence"/>
</dbReference>
<name>A0A2N5GQ86_9BACI</name>
<evidence type="ECO:0000313" key="3">
    <source>
        <dbReference type="Proteomes" id="UP000234951"/>
    </source>
</evidence>
<dbReference type="EMBL" id="PGVA01000009">
    <property type="protein sequence ID" value="PLR85033.1"/>
    <property type="molecule type" value="Genomic_DNA"/>
</dbReference>
<evidence type="ECO:0000313" key="4">
    <source>
        <dbReference type="Proteomes" id="UP000235114"/>
    </source>
</evidence>
<dbReference type="SUPFAM" id="SSF54637">
    <property type="entry name" value="Thioesterase/thiol ester dehydrase-isomerase"/>
    <property type="match status" value="1"/>
</dbReference>
<evidence type="ECO:0000313" key="2">
    <source>
        <dbReference type="EMBL" id="PLR93294.1"/>
    </source>
</evidence>
<dbReference type="Proteomes" id="UP000235114">
    <property type="component" value="Unassembled WGS sequence"/>
</dbReference>
<dbReference type="RefSeq" id="WP_101576133.1">
    <property type="nucleotide sequence ID" value="NZ_PGVA01000009.1"/>
</dbReference>